<comment type="caution">
    <text evidence="1">The sequence shown here is derived from an EMBL/GenBank/DDBJ whole genome shotgun (WGS) entry which is preliminary data.</text>
</comment>
<name>A0ACC0PV92_RHOML</name>
<protein>
    <submittedName>
        <fullName evidence="1">Uncharacterized protein</fullName>
    </submittedName>
</protein>
<dbReference type="Proteomes" id="UP001062846">
    <property type="component" value="Chromosome 2"/>
</dbReference>
<accession>A0ACC0PV92</accession>
<proteinExistence type="predicted"/>
<keyword evidence="2" id="KW-1185">Reference proteome</keyword>
<evidence type="ECO:0000313" key="2">
    <source>
        <dbReference type="Proteomes" id="UP001062846"/>
    </source>
</evidence>
<gene>
    <name evidence="1" type="ORF">RHMOL_Rhmol02G0291500</name>
</gene>
<sequence length="329" mass="36345">MWILGRKGPSGFSSCSTAEEVTEGIDGTGLTAIVTGASNGIGTETTRVLALRGVHVVMAVRNIDLGRKVKEAILKKNPNAKLDVMELDLGSMASVRKFASEYKSTGLPLNLLIMSAQWLQKVLKKHDSSFECKLDSLPKWSEFQLRFIEQINAGHFLLTNILLETMKSTALESQKEGRIVNVSSEGHRLFGYPEGVRFDKINDKSSFRTMYAYGQSKLANILHANELAKRFKAEILDMYNCRGMGSVREVLLQTCLNLTGLLNPVVKCFFKSIPQGAATTCYVALHPQVKGVSGEYFSDSNLSKPIALAKDEELAKKLWDFSLSLTDPK</sequence>
<organism evidence="1 2">
    <name type="scientific">Rhododendron molle</name>
    <name type="common">Chinese azalea</name>
    <name type="synonym">Azalea mollis</name>
    <dbReference type="NCBI Taxonomy" id="49168"/>
    <lineage>
        <taxon>Eukaryota</taxon>
        <taxon>Viridiplantae</taxon>
        <taxon>Streptophyta</taxon>
        <taxon>Embryophyta</taxon>
        <taxon>Tracheophyta</taxon>
        <taxon>Spermatophyta</taxon>
        <taxon>Magnoliopsida</taxon>
        <taxon>eudicotyledons</taxon>
        <taxon>Gunneridae</taxon>
        <taxon>Pentapetalae</taxon>
        <taxon>asterids</taxon>
        <taxon>Ericales</taxon>
        <taxon>Ericaceae</taxon>
        <taxon>Ericoideae</taxon>
        <taxon>Rhodoreae</taxon>
        <taxon>Rhododendron</taxon>
    </lineage>
</organism>
<dbReference type="EMBL" id="CM046389">
    <property type="protein sequence ID" value="KAI8569615.1"/>
    <property type="molecule type" value="Genomic_DNA"/>
</dbReference>
<reference evidence="1" key="1">
    <citation type="submission" date="2022-02" db="EMBL/GenBank/DDBJ databases">
        <title>Plant Genome Project.</title>
        <authorList>
            <person name="Zhang R.-G."/>
        </authorList>
    </citation>
    <scope>NUCLEOTIDE SEQUENCE</scope>
    <source>
        <strain evidence="1">AT1</strain>
    </source>
</reference>
<evidence type="ECO:0000313" key="1">
    <source>
        <dbReference type="EMBL" id="KAI8569615.1"/>
    </source>
</evidence>